<dbReference type="Proteomes" id="UP000195573">
    <property type="component" value="Chromosome"/>
</dbReference>
<evidence type="ECO:0000256" key="7">
    <source>
        <dbReference type="RuleBase" id="RU363032"/>
    </source>
</evidence>
<dbReference type="CDD" id="cd06261">
    <property type="entry name" value="TM_PBP2"/>
    <property type="match status" value="1"/>
</dbReference>
<evidence type="ECO:0000256" key="2">
    <source>
        <dbReference type="ARBA" id="ARBA00022448"/>
    </source>
</evidence>
<proteinExistence type="inferred from homology"/>
<feature type="transmembrane region" description="Helical" evidence="7">
    <location>
        <begin position="217"/>
        <end position="239"/>
    </location>
</feature>
<evidence type="ECO:0000256" key="1">
    <source>
        <dbReference type="ARBA" id="ARBA00004651"/>
    </source>
</evidence>
<evidence type="ECO:0000313" key="11">
    <source>
        <dbReference type="Proteomes" id="UP000195573"/>
    </source>
</evidence>
<dbReference type="InterPro" id="IPR035906">
    <property type="entry name" value="MetI-like_sf"/>
</dbReference>
<feature type="transmembrane region" description="Helical" evidence="7">
    <location>
        <begin position="284"/>
        <end position="307"/>
    </location>
</feature>
<reference evidence="9 11" key="1">
    <citation type="submission" date="2017-04" db="EMBL/GenBank/DDBJ databases">
        <title>Complete Genome Sequence of the Bacillus horikoshii 20a strain from Cuatro Cienegas, Coahuila, Mexico.</title>
        <authorList>
            <person name="Zarza E."/>
            <person name="Alcaraz L.D."/>
            <person name="Aguilar-Salinas B."/>
            <person name="Islas A."/>
            <person name="Olmedo-Alvarez G."/>
        </authorList>
    </citation>
    <scope>NUCLEOTIDE SEQUENCE [LARGE SCALE GENOMIC DNA]</scope>
    <source>
        <strain evidence="9 11">20a</strain>
    </source>
</reference>
<dbReference type="SUPFAM" id="SSF161098">
    <property type="entry name" value="MetI-like"/>
    <property type="match status" value="1"/>
</dbReference>
<evidence type="ECO:0000313" key="10">
    <source>
        <dbReference type="EMBL" id="TYS59688.1"/>
    </source>
</evidence>
<protein>
    <submittedName>
        <fullName evidence="9 10">ABC transporter permease</fullName>
    </submittedName>
</protein>
<keyword evidence="11" id="KW-1185">Reference proteome</keyword>
<evidence type="ECO:0000313" key="12">
    <source>
        <dbReference type="Proteomes" id="UP000323393"/>
    </source>
</evidence>
<keyword evidence="6 7" id="KW-0472">Membrane</keyword>
<dbReference type="GeneID" id="96740884"/>
<feature type="transmembrane region" description="Helical" evidence="7">
    <location>
        <begin position="121"/>
        <end position="141"/>
    </location>
</feature>
<dbReference type="Proteomes" id="UP000323393">
    <property type="component" value="Unassembled WGS sequence"/>
</dbReference>
<evidence type="ECO:0000256" key="3">
    <source>
        <dbReference type="ARBA" id="ARBA00022475"/>
    </source>
</evidence>
<dbReference type="PANTHER" id="PTHR30193:SF37">
    <property type="entry name" value="INNER MEMBRANE ABC TRANSPORTER PERMEASE PROTEIN YCJO"/>
    <property type="match status" value="1"/>
</dbReference>
<dbReference type="AlphaFoldDB" id="A0A1Y0CT08"/>
<feature type="domain" description="ABC transmembrane type-1" evidence="8">
    <location>
        <begin position="84"/>
        <end position="306"/>
    </location>
</feature>
<evidence type="ECO:0000259" key="8">
    <source>
        <dbReference type="PROSITE" id="PS50928"/>
    </source>
</evidence>
<comment type="subcellular location">
    <subcellularLocation>
        <location evidence="1 7">Cell membrane</location>
        <topology evidence="1 7">Multi-pass membrane protein</topology>
    </subcellularLocation>
</comment>
<accession>A0A1Y0CT08</accession>
<keyword evidence="4 7" id="KW-0812">Transmembrane</keyword>
<dbReference type="Pfam" id="PF00528">
    <property type="entry name" value="BPD_transp_1"/>
    <property type="match status" value="1"/>
</dbReference>
<feature type="transmembrane region" description="Helical" evidence="7">
    <location>
        <begin position="21"/>
        <end position="43"/>
    </location>
</feature>
<gene>
    <name evidence="9" type="ORF">B4U37_21015</name>
    <name evidence="10" type="ORF">FZC74_05925</name>
</gene>
<name>A0A1Y0CT08_9BACI</name>
<evidence type="ECO:0000256" key="5">
    <source>
        <dbReference type="ARBA" id="ARBA00022989"/>
    </source>
</evidence>
<sequence length="317" mass="35288">MQIETNTPIVKQKKTRNWKRWAIHLFPIPALLIFSIFIVYPLVAALSYSFYDWNGITRGAFVGLANFIDLFTLQPFSNMFWNAAKNNVVYFAVQMVVQNGIAFVLAFIIYKRIKGSEFLKIAYFLPRLLSVIVVGFLWKLILNPNFGALNVILGEFGMESLQKAWLGDPKTALMAIILVNCWFGIGFAMLIFLAGLQSIPKELVEAAKLDGANGANVITKIILPLMVPSIMIMTVLTFIQSFEAFELVYAMQGSQGEPYYSTDLLAVFFYRLAFGGSAAGDSTAVGLGSALAVVLFLFIATCTALLLKYMQKKQVEM</sequence>
<keyword evidence="5 7" id="KW-1133">Transmembrane helix</keyword>
<feature type="transmembrane region" description="Helical" evidence="7">
    <location>
        <begin position="172"/>
        <end position="196"/>
    </location>
</feature>
<keyword evidence="2 7" id="KW-0813">Transport</keyword>
<dbReference type="RefSeq" id="WP_088019914.1">
    <property type="nucleotide sequence ID" value="NZ_CP020880.1"/>
</dbReference>
<dbReference type="GO" id="GO:0055085">
    <property type="term" value="P:transmembrane transport"/>
    <property type="evidence" value="ECO:0007669"/>
    <property type="project" value="InterPro"/>
</dbReference>
<reference evidence="10 12" key="2">
    <citation type="submission" date="2019-08" db="EMBL/GenBank/DDBJ databases">
        <title>Bacillus genomes from the desert of Cuatro Cienegas, Coahuila.</title>
        <authorList>
            <person name="Olmedo-Alvarez G."/>
        </authorList>
    </citation>
    <scope>NUCLEOTIDE SEQUENCE [LARGE SCALE GENOMIC DNA]</scope>
    <source>
        <strain evidence="10 12">CH88_3T</strain>
    </source>
</reference>
<dbReference type="GO" id="GO:0005886">
    <property type="term" value="C:plasma membrane"/>
    <property type="evidence" value="ECO:0007669"/>
    <property type="project" value="UniProtKB-SubCell"/>
</dbReference>
<evidence type="ECO:0000256" key="6">
    <source>
        <dbReference type="ARBA" id="ARBA00023136"/>
    </source>
</evidence>
<dbReference type="PANTHER" id="PTHR30193">
    <property type="entry name" value="ABC TRANSPORTER PERMEASE PROTEIN"/>
    <property type="match status" value="1"/>
</dbReference>
<dbReference type="InterPro" id="IPR000515">
    <property type="entry name" value="MetI-like"/>
</dbReference>
<dbReference type="Gene3D" id="1.10.3720.10">
    <property type="entry name" value="MetI-like"/>
    <property type="match status" value="1"/>
</dbReference>
<evidence type="ECO:0000256" key="4">
    <source>
        <dbReference type="ARBA" id="ARBA00022692"/>
    </source>
</evidence>
<feature type="transmembrane region" description="Helical" evidence="7">
    <location>
        <begin position="88"/>
        <end position="109"/>
    </location>
</feature>
<comment type="similarity">
    <text evidence="7">Belongs to the binding-protein-dependent transport system permease family.</text>
</comment>
<organism evidence="10 12">
    <name type="scientific">Sutcliffiella horikoshii</name>
    <dbReference type="NCBI Taxonomy" id="79883"/>
    <lineage>
        <taxon>Bacteria</taxon>
        <taxon>Bacillati</taxon>
        <taxon>Bacillota</taxon>
        <taxon>Bacilli</taxon>
        <taxon>Bacillales</taxon>
        <taxon>Bacillaceae</taxon>
        <taxon>Sutcliffiella</taxon>
    </lineage>
</organism>
<dbReference type="PROSITE" id="PS50928">
    <property type="entry name" value="ABC_TM1"/>
    <property type="match status" value="1"/>
</dbReference>
<dbReference type="EMBL" id="VTEU01000002">
    <property type="protein sequence ID" value="TYS59688.1"/>
    <property type="molecule type" value="Genomic_DNA"/>
</dbReference>
<keyword evidence="3" id="KW-1003">Cell membrane</keyword>
<dbReference type="EMBL" id="CP020880">
    <property type="protein sequence ID" value="ART78379.1"/>
    <property type="molecule type" value="Genomic_DNA"/>
</dbReference>
<evidence type="ECO:0000313" key="9">
    <source>
        <dbReference type="EMBL" id="ART78379.1"/>
    </source>
</evidence>
<dbReference type="InterPro" id="IPR051393">
    <property type="entry name" value="ABC_transporter_permease"/>
</dbReference>
<dbReference type="KEGG" id="bhk:B4U37_21015"/>